<protein>
    <recommendedName>
        <fullName evidence="3">Rna-directed dna polymerase from mobile element jockey-like</fullName>
    </recommendedName>
</protein>
<accession>A0ABQ9DF89</accession>
<dbReference type="Proteomes" id="UP001145742">
    <property type="component" value="Unassembled WGS sequence"/>
</dbReference>
<reference evidence="1" key="1">
    <citation type="submission" date="2019-10" db="EMBL/GenBank/DDBJ databases">
        <authorList>
            <person name="Soares A.E.R."/>
            <person name="Aleixo A."/>
            <person name="Schneider P."/>
            <person name="Miyaki C.Y."/>
            <person name="Schneider M.P."/>
            <person name="Mello C."/>
            <person name="Vasconcelos A.T.R."/>
        </authorList>
    </citation>
    <scope>NUCLEOTIDE SEQUENCE</scope>
    <source>
        <tissue evidence="1">Muscle</tissue>
    </source>
</reference>
<sequence length="114" mass="13234">MPSRGDLEKLKNWGRRNFMQCNKIKCNVMHLDQGKLKYHFMLGDEQIKRSCTQRDLGVLVDERLDMTQQCALTAQKANRVLACIKSSVASRARERILPLYFSPMRPHLQMGILL</sequence>
<organism evidence="1 2">
    <name type="scientific">Willisornis vidua</name>
    <name type="common">Xingu scale-backed antbird</name>
    <dbReference type="NCBI Taxonomy" id="1566151"/>
    <lineage>
        <taxon>Eukaryota</taxon>
        <taxon>Metazoa</taxon>
        <taxon>Chordata</taxon>
        <taxon>Craniata</taxon>
        <taxon>Vertebrata</taxon>
        <taxon>Euteleostomi</taxon>
        <taxon>Archelosauria</taxon>
        <taxon>Archosauria</taxon>
        <taxon>Dinosauria</taxon>
        <taxon>Saurischia</taxon>
        <taxon>Theropoda</taxon>
        <taxon>Coelurosauria</taxon>
        <taxon>Aves</taxon>
        <taxon>Neognathae</taxon>
        <taxon>Neoaves</taxon>
        <taxon>Telluraves</taxon>
        <taxon>Australaves</taxon>
        <taxon>Passeriformes</taxon>
        <taxon>Thamnophilidae</taxon>
        <taxon>Willisornis</taxon>
    </lineage>
</organism>
<dbReference type="PANTHER" id="PTHR33332">
    <property type="entry name" value="REVERSE TRANSCRIPTASE DOMAIN-CONTAINING PROTEIN"/>
    <property type="match status" value="1"/>
</dbReference>
<comment type="caution">
    <text evidence="1">The sequence shown here is derived from an EMBL/GenBank/DDBJ whole genome shotgun (WGS) entry which is preliminary data.</text>
</comment>
<evidence type="ECO:0000313" key="2">
    <source>
        <dbReference type="Proteomes" id="UP001145742"/>
    </source>
</evidence>
<dbReference type="EMBL" id="WHWB01033331">
    <property type="protein sequence ID" value="KAJ7420471.1"/>
    <property type="molecule type" value="Genomic_DNA"/>
</dbReference>
<keyword evidence="2" id="KW-1185">Reference proteome</keyword>
<proteinExistence type="predicted"/>
<evidence type="ECO:0008006" key="3">
    <source>
        <dbReference type="Google" id="ProtNLM"/>
    </source>
</evidence>
<evidence type="ECO:0000313" key="1">
    <source>
        <dbReference type="EMBL" id="KAJ7420471.1"/>
    </source>
</evidence>
<name>A0ABQ9DF89_9PASS</name>
<gene>
    <name evidence="1" type="ORF">WISP_48324</name>
</gene>